<feature type="region of interest" description="Disordered" evidence="10">
    <location>
        <begin position="227"/>
        <end position="270"/>
    </location>
</feature>
<dbReference type="AlphaFoldDB" id="A0ABD2I7A1"/>
<feature type="coiled-coil region" evidence="9">
    <location>
        <begin position="110"/>
        <end position="155"/>
    </location>
</feature>
<evidence type="ECO:0000256" key="3">
    <source>
        <dbReference type="ARBA" id="ARBA00022946"/>
    </source>
</evidence>
<accession>A0ABD2I7A1</accession>
<dbReference type="Proteomes" id="UP001620645">
    <property type="component" value="Unassembled WGS sequence"/>
</dbReference>
<evidence type="ECO:0000256" key="5">
    <source>
        <dbReference type="ARBA" id="ARBA00023128"/>
    </source>
</evidence>
<dbReference type="InterPro" id="IPR026140">
    <property type="entry name" value="Ribosomal_mS26"/>
</dbReference>
<dbReference type="GO" id="GO:0005739">
    <property type="term" value="C:mitochondrion"/>
    <property type="evidence" value="ECO:0007669"/>
    <property type="project" value="UniProtKB-SubCell"/>
</dbReference>
<dbReference type="Pfam" id="PF14943">
    <property type="entry name" value="MRP-S26"/>
    <property type="match status" value="1"/>
</dbReference>
<reference evidence="11 12" key="1">
    <citation type="submission" date="2024-10" db="EMBL/GenBank/DDBJ databases">
        <authorList>
            <person name="Kim D."/>
        </authorList>
    </citation>
    <scope>NUCLEOTIDE SEQUENCE [LARGE SCALE GENOMIC DNA]</scope>
    <source>
        <strain evidence="11">Taebaek</strain>
    </source>
</reference>
<organism evidence="11 12">
    <name type="scientific">Heterodera schachtii</name>
    <name type="common">Sugarbeet cyst nematode worm</name>
    <name type="synonym">Tylenchus schachtii</name>
    <dbReference type="NCBI Taxonomy" id="97005"/>
    <lineage>
        <taxon>Eukaryota</taxon>
        <taxon>Metazoa</taxon>
        <taxon>Ecdysozoa</taxon>
        <taxon>Nematoda</taxon>
        <taxon>Chromadorea</taxon>
        <taxon>Rhabditida</taxon>
        <taxon>Tylenchina</taxon>
        <taxon>Tylenchomorpha</taxon>
        <taxon>Tylenchoidea</taxon>
        <taxon>Heteroderidae</taxon>
        <taxon>Heteroderinae</taxon>
        <taxon>Heterodera</taxon>
    </lineage>
</organism>
<comment type="subcellular location">
    <subcellularLocation>
        <location evidence="1">Mitochondrion</location>
    </subcellularLocation>
</comment>
<comment type="caution">
    <text evidence="11">The sequence shown here is derived from an EMBL/GenBank/DDBJ whole genome shotgun (WGS) entry which is preliminary data.</text>
</comment>
<feature type="compositionally biased region" description="Polar residues" evidence="10">
    <location>
        <begin position="261"/>
        <end position="270"/>
    </location>
</feature>
<evidence type="ECO:0000256" key="1">
    <source>
        <dbReference type="ARBA" id="ARBA00004173"/>
    </source>
</evidence>
<keyword evidence="6" id="KW-0687">Ribonucleoprotein</keyword>
<evidence type="ECO:0000313" key="11">
    <source>
        <dbReference type="EMBL" id="KAL3074998.1"/>
    </source>
</evidence>
<evidence type="ECO:0000313" key="12">
    <source>
        <dbReference type="Proteomes" id="UP001620645"/>
    </source>
</evidence>
<keyword evidence="4" id="KW-0689">Ribosomal protein</keyword>
<gene>
    <name evidence="11" type="ORF">niasHS_014443</name>
</gene>
<keyword evidence="12" id="KW-1185">Reference proteome</keyword>
<evidence type="ECO:0000256" key="8">
    <source>
        <dbReference type="ARBA" id="ARBA00035344"/>
    </source>
</evidence>
<dbReference type="PANTHER" id="PTHR21035">
    <property type="entry name" value="28S RIBOSOMAL PROTEIN S26, MITOCHONDRIAL"/>
    <property type="match status" value="1"/>
</dbReference>
<evidence type="ECO:0000256" key="4">
    <source>
        <dbReference type="ARBA" id="ARBA00022980"/>
    </source>
</evidence>
<evidence type="ECO:0000256" key="6">
    <source>
        <dbReference type="ARBA" id="ARBA00023274"/>
    </source>
</evidence>
<name>A0ABD2I7A1_HETSC</name>
<sequence>MLGKNAFSGPATPSIFCRRCISRKLPNPGKPPILPPAKTKMYTVTQFKWGNPADIADLLWRRHIYNSAFLSMRRLFREEVGLKKSFTFGLEDIKKAEADELDTLLALNEARNKQLAVERAEREKVAMQQLEEETLKQIERRLEWEEQNAEKRTEEVLAVIEKSDEFVTLENMEQKILDALETPTTFDYAIDLNGIKIENPVPDKYPHSVATLPNIYKNPLDYGPPIEGYKYKRGRPGQFKPKGPRNPSGNKGQDGGEGQKEAQTTTKVVG</sequence>
<comment type="similarity">
    <text evidence="2">Belongs to the mitochondrion-specific ribosomal protein mS26 family.</text>
</comment>
<keyword evidence="9" id="KW-0175">Coiled coil</keyword>
<proteinExistence type="inferred from homology"/>
<keyword evidence="5" id="KW-0496">Mitochondrion</keyword>
<keyword evidence="3" id="KW-0809">Transit peptide</keyword>
<protein>
    <recommendedName>
        <fullName evidence="7">Small ribosomal subunit protein mS26</fullName>
    </recommendedName>
    <alternativeName>
        <fullName evidence="8">28S ribosomal protein S26, mitochondrial</fullName>
    </alternativeName>
</protein>
<dbReference type="GO" id="GO:0005840">
    <property type="term" value="C:ribosome"/>
    <property type="evidence" value="ECO:0007669"/>
    <property type="project" value="UniProtKB-KW"/>
</dbReference>
<dbReference type="GO" id="GO:1990904">
    <property type="term" value="C:ribonucleoprotein complex"/>
    <property type="evidence" value="ECO:0007669"/>
    <property type="project" value="UniProtKB-KW"/>
</dbReference>
<evidence type="ECO:0000256" key="9">
    <source>
        <dbReference type="SAM" id="Coils"/>
    </source>
</evidence>
<evidence type="ECO:0000256" key="2">
    <source>
        <dbReference type="ARBA" id="ARBA00009672"/>
    </source>
</evidence>
<evidence type="ECO:0000256" key="7">
    <source>
        <dbReference type="ARBA" id="ARBA00035138"/>
    </source>
</evidence>
<evidence type="ECO:0000256" key="10">
    <source>
        <dbReference type="SAM" id="MobiDB-lite"/>
    </source>
</evidence>
<dbReference type="PANTHER" id="PTHR21035:SF2">
    <property type="entry name" value="SMALL RIBOSOMAL SUBUNIT PROTEIN MS26"/>
    <property type="match status" value="1"/>
</dbReference>
<dbReference type="EMBL" id="JBICCN010000356">
    <property type="protein sequence ID" value="KAL3074998.1"/>
    <property type="molecule type" value="Genomic_DNA"/>
</dbReference>